<dbReference type="AlphaFoldDB" id="A0AAE9KHZ0"/>
<dbReference type="RefSeq" id="WP_132954637.1">
    <property type="nucleotide sequence ID" value="NZ_CP091507.1"/>
</dbReference>
<dbReference type="KEGG" id="usu:LVJ78_04655"/>
<proteinExistence type="predicted"/>
<evidence type="ECO:0000256" key="5">
    <source>
        <dbReference type="ARBA" id="ARBA00022691"/>
    </source>
</evidence>
<evidence type="ECO:0000256" key="9">
    <source>
        <dbReference type="ARBA" id="ARBA00023268"/>
    </source>
</evidence>
<evidence type="ECO:0000313" key="12">
    <source>
        <dbReference type="EMBL" id="UOO80611.1"/>
    </source>
</evidence>
<dbReference type="EMBL" id="SLXE01000032">
    <property type="protein sequence ID" value="TCP01063.1"/>
    <property type="molecule type" value="Genomic_DNA"/>
</dbReference>
<dbReference type="SUPFAM" id="SSF51905">
    <property type="entry name" value="FAD/NAD(P)-binding domain"/>
    <property type="match status" value="1"/>
</dbReference>
<evidence type="ECO:0000256" key="8">
    <source>
        <dbReference type="ARBA" id="ARBA00023002"/>
    </source>
</evidence>
<dbReference type="PANTHER" id="PTHR13847:SF283">
    <property type="entry name" value="TRNA 5-METHYLAMINOMETHYL-2-THIOURIDINE BIOSYNTHESIS BIFUNCTIONAL PROTEIN MNMC"/>
    <property type="match status" value="1"/>
</dbReference>
<dbReference type="EC" id="2.1.1.61" evidence="12"/>
<keyword evidence="6" id="KW-0819">tRNA processing</keyword>
<keyword evidence="1" id="KW-0963">Cytoplasm</keyword>
<sequence>MNILAWNAPPPTAELTRAIAAHEKPLYLAVCLPDLSLSEFRPSESPSALEQALQQAINAQSGCIQFNGVNALNDILPDVHLWLLPPANASRLHEHFPQPVCWQTEPVAQNKAEPQKPWFTPPASRTAPERALIIGAGIAGAATARALAEHGLPVTVLEAAAPALAASGNRQGLLYAKISAHPTEQTELLLCGYGHSRRLLQRLLPEAACWGGDGVLHLDHNATEAKRNQALGRQRHHAHLYRTVSAAEAGQIAGITISQSALYWPQGVWLNPPALVHALLDHPLITLHTHTPLLSATHNGHGWQARTPAGLFHGSHIVYCTGAHSPQMADCNVAALPWRLIRGQTSLAAASPQSAKLRCALSAASYISPAWQGLHCYGATFLPQQRTSDWQMADEIANRAELAKLHPHLAADLLSDGLSLADNIPKGHAALRCDSPDHLPIAGPLGHIAAMQQAYERLALDKNYRLNTPCPYLPDAYINSAHGSRGLATAPICAQSIAAAILGLPDPLSQRIRTALHPNRTIVRAIVQQQNLLENPNIVKCTKK</sequence>
<dbReference type="GO" id="GO:0008033">
    <property type="term" value="P:tRNA processing"/>
    <property type="evidence" value="ECO:0007669"/>
    <property type="project" value="UniProtKB-KW"/>
</dbReference>
<keyword evidence="7" id="KW-0274">FAD</keyword>
<keyword evidence="2 12" id="KW-0489">Methyltransferase</keyword>
<evidence type="ECO:0000256" key="7">
    <source>
        <dbReference type="ARBA" id="ARBA00022827"/>
    </source>
</evidence>
<evidence type="ECO:0000313" key="11">
    <source>
        <dbReference type="EMBL" id="TCP01063.1"/>
    </source>
</evidence>
<dbReference type="InterPro" id="IPR017610">
    <property type="entry name" value="tRNA_S-uridine_synth_MnmC_C"/>
</dbReference>
<reference evidence="11 13" key="1">
    <citation type="submission" date="2019-03" db="EMBL/GenBank/DDBJ databases">
        <title>Genomic Encyclopedia of Type Strains, Phase IV (KMG-IV): sequencing the most valuable type-strain genomes for metagenomic binning, comparative biology and taxonomic classification.</title>
        <authorList>
            <person name="Goeker M."/>
        </authorList>
    </citation>
    <scope>NUCLEOTIDE SEQUENCE [LARGE SCALE GENOMIC DNA]</scope>
    <source>
        <strain evidence="11 13">DSM 17474</strain>
    </source>
</reference>
<dbReference type="GO" id="GO:0016645">
    <property type="term" value="F:oxidoreductase activity, acting on the CH-NH group of donors"/>
    <property type="evidence" value="ECO:0007669"/>
    <property type="project" value="InterPro"/>
</dbReference>
<dbReference type="Proteomes" id="UP000829756">
    <property type="component" value="Chromosome"/>
</dbReference>
<name>A0AAE9KHZ0_9NEIS</name>
<evidence type="ECO:0000256" key="2">
    <source>
        <dbReference type="ARBA" id="ARBA00022603"/>
    </source>
</evidence>
<keyword evidence="4 12" id="KW-0808">Transferase</keyword>
<dbReference type="GO" id="GO:0005737">
    <property type="term" value="C:cytoplasm"/>
    <property type="evidence" value="ECO:0007669"/>
    <property type="project" value="TreeGrafter"/>
</dbReference>
<dbReference type="Gene3D" id="3.30.9.10">
    <property type="entry name" value="D-Amino Acid Oxidase, subunit A, domain 2"/>
    <property type="match status" value="1"/>
</dbReference>
<dbReference type="PANTHER" id="PTHR13847">
    <property type="entry name" value="SARCOSINE DEHYDROGENASE-RELATED"/>
    <property type="match status" value="1"/>
</dbReference>
<dbReference type="EMBL" id="CP091507">
    <property type="protein sequence ID" value="UOO80611.1"/>
    <property type="molecule type" value="Genomic_DNA"/>
</dbReference>
<reference evidence="12" key="3">
    <citation type="journal article" date="2022" name="Res Sq">
        <title>Evolution of multicellular longitudinally dividing oral cavity symbionts (Neisseriaceae).</title>
        <authorList>
            <person name="Nyongesa S."/>
            <person name="Weber P."/>
            <person name="Bernet E."/>
            <person name="Pullido F."/>
            <person name="Nieckarz M."/>
            <person name="Delaby M."/>
            <person name="Nieves C."/>
            <person name="Viehboeck T."/>
            <person name="Krause N."/>
            <person name="Rivera-Millot A."/>
            <person name="Nakamura A."/>
            <person name="Vischer N."/>
            <person name="VanNieuwenhze M."/>
            <person name="Brun Y."/>
            <person name="Cava F."/>
            <person name="Bulgheresi S."/>
            <person name="Veyrier F."/>
        </authorList>
    </citation>
    <scope>NUCLEOTIDE SEQUENCE</scope>
    <source>
        <strain evidence="12">1258/02</strain>
    </source>
</reference>
<evidence type="ECO:0000256" key="4">
    <source>
        <dbReference type="ARBA" id="ARBA00022679"/>
    </source>
</evidence>
<evidence type="ECO:0000313" key="14">
    <source>
        <dbReference type="Proteomes" id="UP000829756"/>
    </source>
</evidence>
<protein>
    <submittedName>
        <fullName evidence="12">FAD-dependent 5-carboxymethylaminomethyl-2-thiouridine(34) oxidoreductase MnmC</fullName>
        <ecNumber evidence="12">2.1.1.61</ecNumber>
    </submittedName>
    <submittedName>
        <fullName evidence="11">tRNA U-34 5-methylaminomethyl-2-thiouridine biosynthesis protein MnmC</fullName>
    </submittedName>
</protein>
<reference evidence="12" key="2">
    <citation type="submission" date="2021-12" db="EMBL/GenBank/DDBJ databases">
        <authorList>
            <person name="Veyrier F.J."/>
        </authorList>
    </citation>
    <scope>NUCLEOTIDE SEQUENCE</scope>
    <source>
        <strain evidence="12">1258/02</strain>
    </source>
</reference>
<evidence type="ECO:0000313" key="13">
    <source>
        <dbReference type="Proteomes" id="UP000294721"/>
    </source>
</evidence>
<keyword evidence="9" id="KW-0511">Multifunctional enzyme</keyword>
<dbReference type="GO" id="GO:0004808">
    <property type="term" value="F:tRNA (5-methylaminomethyl-2-thiouridylate)(34)-methyltransferase activity"/>
    <property type="evidence" value="ECO:0007669"/>
    <property type="project" value="UniProtKB-EC"/>
</dbReference>
<dbReference type="NCBIfam" id="TIGR03197">
    <property type="entry name" value="MnmC_Cterm"/>
    <property type="match status" value="1"/>
</dbReference>
<evidence type="ECO:0000256" key="6">
    <source>
        <dbReference type="ARBA" id="ARBA00022694"/>
    </source>
</evidence>
<keyword evidence="8" id="KW-0560">Oxidoreductase</keyword>
<organism evidence="12 14">
    <name type="scientific">Uruburuella suis</name>
    <dbReference type="NCBI Taxonomy" id="252130"/>
    <lineage>
        <taxon>Bacteria</taxon>
        <taxon>Pseudomonadati</taxon>
        <taxon>Pseudomonadota</taxon>
        <taxon>Betaproteobacteria</taxon>
        <taxon>Neisseriales</taxon>
        <taxon>Neisseriaceae</taxon>
        <taxon>Uruburuella</taxon>
    </lineage>
</organism>
<evidence type="ECO:0000256" key="3">
    <source>
        <dbReference type="ARBA" id="ARBA00022630"/>
    </source>
</evidence>
<dbReference type="GO" id="GO:0032259">
    <property type="term" value="P:methylation"/>
    <property type="evidence" value="ECO:0007669"/>
    <property type="project" value="UniProtKB-KW"/>
</dbReference>
<keyword evidence="13" id="KW-1185">Reference proteome</keyword>
<dbReference type="Proteomes" id="UP000294721">
    <property type="component" value="Unassembled WGS sequence"/>
</dbReference>
<evidence type="ECO:0000256" key="1">
    <source>
        <dbReference type="ARBA" id="ARBA00022490"/>
    </source>
</evidence>
<dbReference type="InterPro" id="IPR036188">
    <property type="entry name" value="FAD/NAD-bd_sf"/>
</dbReference>
<keyword evidence="3" id="KW-0285">Flavoprotein</keyword>
<evidence type="ECO:0000259" key="10">
    <source>
        <dbReference type="Pfam" id="PF01266"/>
    </source>
</evidence>
<dbReference type="InterPro" id="IPR006076">
    <property type="entry name" value="FAD-dep_OxRdtase"/>
</dbReference>
<feature type="domain" description="FAD dependent oxidoreductase" evidence="10">
    <location>
        <begin position="131"/>
        <end position="499"/>
    </location>
</feature>
<gene>
    <name evidence="12" type="primary">mnmC</name>
    <name evidence="11" type="ORF">EV680_13211</name>
    <name evidence="12" type="ORF">LVJ78_04655</name>
</gene>
<keyword evidence="5" id="KW-0949">S-adenosyl-L-methionine</keyword>
<dbReference type="Pfam" id="PF01266">
    <property type="entry name" value="DAO"/>
    <property type="match status" value="1"/>
</dbReference>
<dbReference type="Gene3D" id="3.50.50.60">
    <property type="entry name" value="FAD/NAD(P)-binding domain"/>
    <property type="match status" value="1"/>
</dbReference>
<accession>A0AAE9KHZ0</accession>